<sequence>MRIKKISILLLISSLLFFISISSAELELRAPIELDEKTITEYEVIPDIAYQAALLEVTPYIERDLCCEYPDTWNGAYVKRSNPLKVYDISGEILFYEFDIVRDNAVLGKVRSSANKLIGYPAPVIDCSPNTEIKANLSNYTDYFNNQGYHVMVVGSYYGNNYLFVNCSDSDKESFIFDTWWNKELSVDKFKSYYKNYPYDPKEAVDSWNDHFPNSVGCFTQLNESLNISKESDSRELVLLTEENNNEKAERVNNSGLSVFTVLMVFVLLIFRLKKF</sequence>
<keyword evidence="1" id="KW-0812">Transmembrane</keyword>
<evidence type="ECO:0000256" key="1">
    <source>
        <dbReference type="SAM" id="Phobius"/>
    </source>
</evidence>
<dbReference type="EMBL" id="CM001436">
    <property type="protein sequence ID" value="EHQ35226.1"/>
    <property type="molecule type" value="Genomic_DNA"/>
</dbReference>
<dbReference type="AlphaFoldDB" id="H1Z019"/>
<evidence type="ECO:0008006" key="4">
    <source>
        <dbReference type="Google" id="ProtNLM"/>
    </source>
</evidence>
<keyword evidence="1" id="KW-1133">Transmembrane helix</keyword>
<feature type="transmembrane region" description="Helical" evidence="1">
    <location>
        <begin position="255"/>
        <end position="273"/>
    </location>
</feature>
<dbReference type="STRING" id="937775.Metlim_1115"/>
<evidence type="ECO:0000313" key="2">
    <source>
        <dbReference type="EMBL" id="EHQ35226.1"/>
    </source>
</evidence>
<accession>H1Z019</accession>
<dbReference type="HOGENOM" id="CLU_1006899_0_0_2"/>
<reference evidence="2 3" key="1">
    <citation type="submission" date="2011-10" db="EMBL/GenBank/DDBJ databases">
        <title>The Improved High-Quality Draft genome of Methanoplanus limicola DSM 2279.</title>
        <authorList>
            <consortium name="US DOE Joint Genome Institute (JGI-PGF)"/>
            <person name="Lucas S."/>
            <person name="Copeland A."/>
            <person name="Lapidus A."/>
            <person name="Glavina del Rio T."/>
            <person name="Dalin E."/>
            <person name="Tice H."/>
            <person name="Bruce D."/>
            <person name="Goodwin L."/>
            <person name="Pitluck S."/>
            <person name="Peters L."/>
            <person name="Mikhailova N."/>
            <person name="Lu M."/>
            <person name="Kyrpides N."/>
            <person name="Mavromatis K."/>
            <person name="Ivanova N."/>
            <person name="Markowitz V."/>
            <person name="Cheng J.-F."/>
            <person name="Hugenholtz P."/>
            <person name="Woyke T."/>
            <person name="Wu D."/>
            <person name="Wirth R."/>
            <person name="Brambilla E.-M."/>
            <person name="Klenk H.-P."/>
            <person name="Eisen J.A."/>
        </authorList>
    </citation>
    <scope>NUCLEOTIDE SEQUENCE [LARGE SCALE GENOMIC DNA]</scope>
    <source>
        <strain evidence="2 3">DSM 2279</strain>
    </source>
</reference>
<dbReference type="RefSeq" id="WP_004076969.1">
    <property type="nucleotide sequence ID" value="NZ_CM001436.1"/>
</dbReference>
<protein>
    <recommendedName>
        <fullName evidence="4">Peptidase C39-like domain-containing protein</fullName>
    </recommendedName>
</protein>
<proteinExistence type="predicted"/>
<dbReference type="InParanoid" id="H1Z019"/>
<keyword evidence="1" id="KW-0472">Membrane</keyword>
<organism evidence="2 3">
    <name type="scientific">Methanoplanus limicola DSM 2279</name>
    <dbReference type="NCBI Taxonomy" id="937775"/>
    <lineage>
        <taxon>Archaea</taxon>
        <taxon>Methanobacteriati</taxon>
        <taxon>Methanobacteriota</taxon>
        <taxon>Stenosarchaea group</taxon>
        <taxon>Methanomicrobia</taxon>
        <taxon>Methanomicrobiales</taxon>
        <taxon>Methanomicrobiaceae</taxon>
        <taxon>Methanoplanus</taxon>
    </lineage>
</organism>
<dbReference type="Proteomes" id="UP000005741">
    <property type="component" value="Chromosome"/>
</dbReference>
<name>H1Z019_9EURY</name>
<keyword evidence="3" id="KW-1185">Reference proteome</keyword>
<evidence type="ECO:0000313" key="3">
    <source>
        <dbReference type="Proteomes" id="UP000005741"/>
    </source>
</evidence>
<gene>
    <name evidence="2" type="ORF">Metlim_1115</name>
</gene>